<dbReference type="GO" id="GO:0005840">
    <property type="term" value="C:ribosome"/>
    <property type="evidence" value="ECO:0007669"/>
    <property type="project" value="UniProtKB-KW"/>
</dbReference>
<dbReference type="RefSeq" id="WP_322497235.1">
    <property type="nucleotide sequence ID" value="NZ_JARGYT010000002.1"/>
</dbReference>
<keyword evidence="3 6" id="KW-0694">RNA-binding</keyword>
<keyword evidence="4 6" id="KW-0689">Ribosomal protein</keyword>
<sequence length="94" mass="10782">MKFYQDIIQRPVVTEKAAKGVDLFLKYSFFVHQSSDKQMIKVAIEKFFDVKVKKINIINGVPKPRNFKGVRGKSKSNKKAIVTLEKGFSIDAFK</sequence>
<dbReference type="InterPro" id="IPR012678">
    <property type="entry name" value="Ribosomal_uL23/eL15/eS24_sf"/>
</dbReference>
<comment type="subunit">
    <text evidence="6">Part of the 50S ribosomal subunit. Contacts protein L29, and trigger factor when it is bound to the ribosome.</text>
</comment>
<dbReference type="Pfam" id="PF00276">
    <property type="entry name" value="Ribosomal_L23"/>
    <property type="match status" value="1"/>
</dbReference>
<comment type="function">
    <text evidence="6">One of the early assembly proteins it binds 23S rRNA. One of the proteins that surrounds the polypeptide exit tunnel on the outside of the ribosome. Forms the main docking site for trigger factor binding to the ribosome.</text>
</comment>
<proteinExistence type="inferred from homology"/>
<evidence type="ECO:0000256" key="3">
    <source>
        <dbReference type="ARBA" id="ARBA00022884"/>
    </source>
</evidence>
<evidence type="ECO:0000256" key="4">
    <source>
        <dbReference type="ARBA" id="ARBA00022980"/>
    </source>
</evidence>
<accession>A0ABU5L7D9</accession>
<evidence type="ECO:0000313" key="9">
    <source>
        <dbReference type="Proteomes" id="UP001293791"/>
    </source>
</evidence>
<organism evidence="8 9">
    <name type="scientific">Candidatus Cyrtobacter comes</name>
    <dbReference type="NCBI Taxonomy" id="675776"/>
    <lineage>
        <taxon>Bacteria</taxon>
        <taxon>Pseudomonadati</taxon>
        <taxon>Pseudomonadota</taxon>
        <taxon>Alphaproteobacteria</taxon>
        <taxon>Rickettsiales</taxon>
        <taxon>Candidatus Midichloriaceae</taxon>
        <taxon>Candidatus Cyrtobacter</taxon>
    </lineage>
</organism>
<dbReference type="Gene3D" id="3.30.70.330">
    <property type="match status" value="1"/>
</dbReference>
<keyword evidence="2 6" id="KW-0699">rRNA-binding</keyword>
<keyword evidence="5 6" id="KW-0687">Ribonucleoprotein</keyword>
<evidence type="ECO:0000256" key="2">
    <source>
        <dbReference type="ARBA" id="ARBA00022730"/>
    </source>
</evidence>
<dbReference type="HAMAP" id="MF_01369_B">
    <property type="entry name" value="Ribosomal_uL23_B"/>
    <property type="match status" value="1"/>
</dbReference>
<comment type="similarity">
    <text evidence="1 6 7">Belongs to the universal ribosomal protein uL23 family.</text>
</comment>
<comment type="caution">
    <text evidence="8">The sequence shown here is derived from an EMBL/GenBank/DDBJ whole genome shotgun (WGS) entry which is preliminary data.</text>
</comment>
<gene>
    <name evidence="6" type="primary">rplW</name>
    <name evidence="8" type="ORF">Cyrtocomes_00082</name>
</gene>
<name>A0ABU5L7D9_9RICK</name>
<dbReference type="InterPro" id="IPR001014">
    <property type="entry name" value="Ribosomal_uL23_CS"/>
</dbReference>
<dbReference type="PANTHER" id="PTHR11620">
    <property type="entry name" value="60S RIBOSOMAL PROTEIN L23A"/>
    <property type="match status" value="1"/>
</dbReference>
<dbReference type="EMBL" id="JARGYT010000002">
    <property type="protein sequence ID" value="MDZ5761724.1"/>
    <property type="molecule type" value="Genomic_DNA"/>
</dbReference>
<dbReference type="Proteomes" id="UP001293791">
    <property type="component" value="Unassembled WGS sequence"/>
</dbReference>
<evidence type="ECO:0000256" key="6">
    <source>
        <dbReference type="HAMAP-Rule" id="MF_01369"/>
    </source>
</evidence>
<evidence type="ECO:0000256" key="7">
    <source>
        <dbReference type="RuleBase" id="RU003934"/>
    </source>
</evidence>
<evidence type="ECO:0000256" key="5">
    <source>
        <dbReference type="ARBA" id="ARBA00023274"/>
    </source>
</evidence>
<keyword evidence="9" id="KW-1185">Reference proteome</keyword>
<dbReference type="InterPro" id="IPR013025">
    <property type="entry name" value="Ribosomal_uL23-like"/>
</dbReference>
<reference evidence="8 9" key="1">
    <citation type="submission" date="2023-02" db="EMBL/GenBank/DDBJ databases">
        <title>Host association and intracellularity evolved multiple times independently in the Rickettsiales.</title>
        <authorList>
            <person name="Castelli M."/>
            <person name="Nardi T."/>
            <person name="Gammuto L."/>
            <person name="Bellinzona G."/>
            <person name="Sabaneyeva E."/>
            <person name="Potekhin A."/>
            <person name="Serra V."/>
            <person name="Petroni G."/>
            <person name="Sassera D."/>
        </authorList>
    </citation>
    <scope>NUCLEOTIDE SEQUENCE [LARGE SCALE GENOMIC DNA]</scope>
    <source>
        <strain evidence="8 9">BOD18</strain>
    </source>
</reference>
<dbReference type="SUPFAM" id="SSF54189">
    <property type="entry name" value="Ribosomal proteins S24e, L23 and L15e"/>
    <property type="match status" value="1"/>
</dbReference>
<protein>
    <recommendedName>
        <fullName evidence="6">Large ribosomal subunit protein uL23</fullName>
    </recommendedName>
</protein>
<dbReference type="PROSITE" id="PS00050">
    <property type="entry name" value="RIBOSOMAL_L23"/>
    <property type="match status" value="1"/>
</dbReference>
<dbReference type="InterPro" id="IPR012677">
    <property type="entry name" value="Nucleotide-bd_a/b_plait_sf"/>
</dbReference>
<evidence type="ECO:0000256" key="1">
    <source>
        <dbReference type="ARBA" id="ARBA00006700"/>
    </source>
</evidence>
<evidence type="ECO:0000313" key="8">
    <source>
        <dbReference type="EMBL" id="MDZ5761724.1"/>
    </source>
</evidence>
<dbReference type="NCBIfam" id="NF004363">
    <property type="entry name" value="PRK05738.2-4"/>
    <property type="match status" value="1"/>
</dbReference>